<dbReference type="Pfam" id="PF07884">
    <property type="entry name" value="VKOR"/>
    <property type="match status" value="1"/>
</dbReference>
<keyword evidence="13" id="KW-1185">Reference proteome</keyword>
<evidence type="ECO:0000256" key="5">
    <source>
        <dbReference type="ARBA" id="ARBA00022989"/>
    </source>
</evidence>
<dbReference type="GO" id="GO:0016020">
    <property type="term" value="C:membrane"/>
    <property type="evidence" value="ECO:0007669"/>
    <property type="project" value="UniProtKB-SubCell"/>
</dbReference>
<accession>A0A930UXK6</accession>
<evidence type="ECO:0000256" key="8">
    <source>
        <dbReference type="ARBA" id="ARBA00023157"/>
    </source>
</evidence>
<feature type="transmembrane region" description="Helical" evidence="10">
    <location>
        <begin position="109"/>
        <end position="136"/>
    </location>
</feature>
<evidence type="ECO:0000256" key="3">
    <source>
        <dbReference type="ARBA" id="ARBA00022692"/>
    </source>
</evidence>
<evidence type="ECO:0000313" key="13">
    <source>
        <dbReference type="Proteomes" id="UP000656804"/>
    </source>
</evidence>
<keyword evidence="6" id="KW-0560">Oxidoreductase</keyword>
<feature type="transmembrane region" description="Helical" evidence="10">
    <location>
        <begin position="52"/>
        <end position="73"/>
    </location>
</feature>
<dbReference type="Proteomes" id="UP000656804">
    <property type="component" value="Unassembled WGS sequence"/>
</dbReference>
<dbReference type="PANTHER" id="PTHR34573">
    <property type="entry name" value="VKC DOMAIN-CONTAINING PROTEIN"/>
    <property type="match status" value="1"/>
</dbReference>
<dbReference type="InterPro" id="IPR038354">
    <property type="entry name" value="VKOR_sf"/>
</dbReference>
<keyword evidence="8" id="KW-1015">Disulfide bond</keyword>
<keyword evidence="5 10" id="KW-1133">Transmembrane helix</keyword>
<reference evidence="12" key="1">
    <citation type="submission" date="2020-11" db="EMBL/GenBank/DDBJ databases">
        <title>Nocardioides sp. CBS4Y-1, whole genome shotgun sequence.</title>
        <authorList>
            <person name="Tuo L."/>
        </authorList>
    </citation>
    <scope>NUCLEOTIDE SEQUENCE</scope>
    <source>
        <strain evidence="12">CBS4Y-1</strain>
    </source>
</reference>
<keyword evidence="3 10" id="KW-0812">Transmembrane</keyword>
<evidence type="ECO:0000256" key="1">
    <source>
        <dbReference type="ARBA" id="ARBA00004141"/>
    </source>
</evidence>
<name>A0A930UXK6_9ACTN</name>
<dbReference type="EMBL" id="JADIVZ010000002">
    <property type="protein sequence ID" value="MBF4161547.1"/>
    <property type="molecule type" value="Genomic_DNA"/>
</dbReference>
<protein>
    <submittedName>
        <fullName evidence="12">Vitamin K epoxide reductase family protein</fullName>
    </submittedName>
</protein>
<dbReference type="GO" id="GO:0016491">
    <property type="term" value="F:oxidoreductase activity"/>
    <property type="evidence" value="ECO:0007669"/>
    <property type="project" value="UniProtKB-KW"/>
</dbReference>
<comment type="caution">
    <text evidence="12">The sequence shown here is derived from an EMBL/GenBank/DDBJ whole genome shotgun (WGS) entry which is preliminary data.</text>
</comment>
<keyword evidence="4" id="KW-0874">Quinone</keyword>
<dbReference type="AlphaFoldDB" id="A0A930UXK6"/>
<evidence type="ECO:0000313" key="12">
    <source>
        <dbReference type="EMBL" id="MBF4161547.1"/>
    </source>
</evidence>
<feature type="transmembrane region" description="Helical" evidence="10">
    <location>
        <begin position="85"/>
        <end position="103"/>
    </location>
</feature>
<dbReference type="Gene3D" id="1.20.1440.130">
    <property type="entry name" value="VKOR domain"/>
    <property type="match status" value="1"/>
</dbReference>
<evidence type="ECO:0000256" key="10">
    <source>
        <dbReference type="SAM" id="Phobius"/>
    </source>
</evidence>
<evidence type="ECO:0000259" key="11">
    <source>
        <dbReference type="SMART" id="SM00756"/>
    </source>
</evidence>
<evidence type="ECO:0000256" key="6">
    <source>
        <dbReference type="ARBA" id="ARBA00023002"/>
    </source>
</evidence>
<keyword evidence="7 10" id="KW-0472">Membrane</keyword>
<dbReference type="PANTHER" id="PTHR34573:SF1">
    <property type="entry name" value="VITAMIN K EPOXIDE REDUCTASE DOMAIN-CONTAINING PROTEIN"/>
    <property type="match status" value="1"/>
</dbReference>
<dbReference type="SMART" id="SM00756">
    <property type="entry name" value="VKc"/>
    <property type="match status" value="1"/>
</dbReference>
<evidence type="ECO:0000256" key="7">
    <source>
        <dbReference type="ARBA" id="ARBA00023136"/>
    </source>
</evidence>
<evidence type="ECO:0000256" key="9">
    <source>
        <dbReference type="ARBA" id="ARBA00023284"/>
    </source>
</evidence>
<organism evidence="12 13">
    <name type="scientific">Nocardioides acrostichi</name>
    <dbReference type="NCBI Taxonomy" id="2784339"/>
    <lineage>
        <taxon>Bacteria</taxon>
        <taxon>Bacillati</taxon>
        <taxon>Actinomycetota</taxon>
        <taxon>Actinomycetes</taxon>
        <taxon>Propionibacteriales</taxon>
        <taxon>Nocardioidaceae</taxon>
        <taxon>Nocardioides</taxon>
    </lineage>
</organism>
<gene>
    <name evidence="12" type="ORF">ISG29_07570</name>
</gene>
<comment type="subcellular location">
    <subcellularLocation>
        <location evidence="1">Membrane</location>
        <topology evidence="1">Multi-pass membrane protein</topology>
    </subcellularLocation>
</comment>
<dbReference type="GO" id="GO:0048038">
    <property type="term" value="F:quinone binding"/>
    <property type="evidence" value="ECO:0007669"/>
    <property type="project" value="UniProtKB-KW"/>
</dbReference>
<keyword evidence="9" id="KW-0676">Redox-active center</keyword>
<proteinExistence type="inferred from homology"/>
<dbReference type="InterPro" id="IPR012932">
    <property type="entry name" value="VKOR"/>
</dbReference>
<evidence type="ECO:0000256" key="4">
    <source>
        <dbReference type="ARBA" id="ARBA00022719"/>
    </source>
</evidence>
<comment type="similarity">
    <text evidence="2">Belongs to the VKOR family.</text>
</comment>
<feature type="domain" description="Vitamin K epoxide reductase" evidence="11">
    <location>
        <begin position="1"/>
        <end position="134"/>
    </location>
</feature>
<sequence length="142" mass="15364">MRWTTFVLAVAGLGIAAYLTYEHVTGSTSLACPATGRIDCAKVTSSSYSSVLGIPVELLGLGFFVALVALTSPPAWRSRHRAVDALRWAAVVAGLVAVFYLVWAELYRIHAICLWCTGVHVIVVLEFVAVLFAYALHDPEAR</sequence>
<dbReference type="CDD" id="cd12918">
    <property type="entry name" value="VKOR_arc"/>
    <property type="match status" value="1"/>
</dbReference>
<evidence type="ECO:0000256" key="2">
    <source>
        <dbReference type="ARBA" id="ARBA00006214"/>
    </source>
</evidence>